<gene>
    <name evidence="3" type="ORF">ABFB10_03180</name>
</gene>
<accession>A0AAW9S5R6</accession>
<evidence type="ECO:0000256" key="1">
    <source>
        <dbReference type="SAM" id="SignalP"/>
    </source>
</evidence>
<organism evidence="3 4">
    <name type="scientific">Ponticoccus litoralis</name>
    <dbReference type="NCBI Taxonomy" id="422297"/>
    <lineage>
        <taxon>Bacteria</taxon>
        <taxon>Pseudomonadati</taxon>
        <taxon>Pseudomonadota</taxon>
        <taxon>Alphaproteobacteria</taxon>
        <taxon>Rhodobacterales</taxon>
        <taxon>Roseobacteraceae</taxon>
        <taxon>Ponticoccus</taxon>
    </lineage>
</organism>
<dbReference type="PROSITE" id="PS51257">
    <property type="entry name" value="PROKAR_LIPOPROTEIN"/>
    <property type="match status" value="1"/>
</dbReference>
<comment type="caution">
    <text evidence="3">The sequence shown here is derived from an EMBL/GenBank/DDBJ whole genome shotgun (WGS) entry which is preliminary data.</text>
</comment>
<sequence>MITRFFPRVSLARPLTGCALAALCACAAPVAETPAGGAAPMPGAPVAEHEADGSCRVRETTPAVYEQVMGEVQVVQAEIAEDGTVLRPPVYRKAPVPRIVRPRAEISFATPCPEEMTPEFLSSVQRALTARGYFTGPVSGSMDAATAAAVRRYQSERGLESARLSVETARDLGLIAVERDPL</sequence>
<name>A0AAW9S5R6_9RHOB</name>
<dbReference type="InterPro" id="IPR036366">
    <property type="entry name" value="PGBDSf"/>
</dbReference>
<evidence type="ECO:0000259" key="2">
    <source>
        <dbReference type="Pfam" id="PF01471"/>
    </source>
</evidence>
<dbReference type="RefSeq" id="WP_347165365.1">
    <property type="nucleotide sequence ID" value="NZ_JBDNCH010000002.1"/>
</dbReference>
<protein>
    <submittedName>
        <fullName evidence="3">Peptidoglycan-binding domain-containing protein</fullName>
    </submittedName>
</protein>
<dbReference type="Pfam" id="PF01471">
    <property type="entry name" value="PG_binding_1"/>
    <property type="match status" value="1"/>
</dbReference>
<dbReference type="EMBL" id="JBDNCH010000002">
    <property type="protein sequence ID" value="MEN9060191.1"/>
    <property type="molecule type" value="Genomic_DNA"/>
</dbReference>
<evidence type="ECO:0000313" key="3">
    <source>
        <dbReference type="EMBL" id="MEN9060191.1"/>
    </source>
</evidence>
<dbReference type="SUPFAM" id="SSF47090">
    <property type="entry name" value="PGBD-like"/>
    <property type="match status" value="1"/>
</dbReference>
<dbReference type="InterPro" id="IPR002477">
    <property type="entry name" value="Peptidoglycan-bd-like"/>
</dbReference>
<dbReference type="Proteomes" id="UP001428774">
    <property type="component" value="Unassembled WGS sequence"/>
</dbReference>
<dbReference type="Gene3D" id="1.10.101.10">
    <property type="entry name" value="PGBD-like superfamily/PGBD"/>
    <property type="match status" value="1"/>
</dbReference>
<feature type="chain" id="PRO_5043925673" evidence="1">
    <location>
        <begin position="28"/>
        <end position="182"/>
    </location>
</feature>
<proteinExistence type="predicted"/>
<reference evidence="3 4" key="1">
    <citation type="submission" date="2024-05" db="EMBL/GenBank/DDBJ databases">
        <title>Genome sequence of Ponticoccus litoralis KCCM 90028.</title>
        <authorList>
            <person name="Kim J.M."/>
            <person name="Lee J.K."/>
            <person name="Choi B.J."/>
            <person name="Bayburt H."/>
            <person name="Baek J.H."/>
            <person name="Jeon C.O."/>
        </authorList>
    </citation>
    <scope>NUCLEOTIDE SEQUENCE [LARGE SCALE GENOMIC DNA]</scope>
    <source>
        <strain evidence="3 4">KCCM 90028</strain>
    </source>
</reference>
<keyword evidence="4" id="KW-1185">Reference proteome</keyword>
<feature type="signal peptide" evidence="1">
    <location>
        <begin position="1"/>
        <end position="27"/>
    </location>
</feature>
<dbReference type="AlphaFoldDB" id="A0AAW9S5R6"/>
<feature type="domain" description="Peptidoglycan binding-like" evidence="2">
    <location>
        <begin position="122"/>
        <end position="160"/>
    </location>
</feature>
<dbReference type="InterPro" id="IPR036365">
    <property type="entry name" value="PGBD-like_sf"/>
</dbReference>
<keyword evidence="1" id="KW-0732">Signal</keyword>
<evidence type="ECO:0000313" key="4">
    <source>
        <dbReference type="Proteomes" id="UP001428774"/>
    </source>
</evidence>